<feature type="compositionally biased region" description="Basic and acidic residues" evidence="1">
    <location>
        <begin position="380"/>
        <end position="391"/>
    </location>
</feature>
<feature type="transmembrane region" description="Helical" evidence="2">
    <location>
        <begin position="194"/>
        <end position="212"/>
    </location>
</feature>
<evidence type="ECO:0000256" key="1">
    <source>
        <dbReference type="SAM" id="MobiDB-lite"/>
    </source>
</evidence>
<feature type="compositionally biased region" description="Pro residues" evidence="1">
    <location>
        <begin position="359"/>
        <end position="374"/>
    </location>
</feature>
<dbReference type="KEGG" id="samy:DB32_000063"/>
<evidence type="ECO:0000313" key="4">
    <source>
        <dbReference type="Proteomes" id="UP000034883"/>
    </source>
</evidence>
<keyword evidence="2" id="KW-1133">Transmembrane helix</keyword>
<organism evidence="3 4">
    <name type="scientific">Sandaracinus amylolyticus</name>
    <dbReference type="NCBI Taxonomy" id="927083"/>
    <lineage>
        <taxon>Bacteria</taxon>
        <taxon>Pseudomonadati</taxon>
        <taxon>Myxococcota</taxon>
        <taxon>Polyangia</taxon>
        <taxon>Polyangiales</taxon>
        <taxon>Sandaracinaceae</taxon>
        <taxon>Sandaracinus</taxon>
    </lineage>
</organism>
<feature type="region of interest" description="Disordered" evidence="1">
    <location>
        <begin position="359"/>
        <end position="391"/>
    </location>
</feature>
<dbReference type="RefSeq" id="WP_053230407.1">
    <property type="nucleotide sequence ID" value="NZ_CP011125.1"/>
</dbReference>
<feature type="transmembrane region" description="Helical" evidence="2">
    <location>
        <begin position="330"/>
        <end position="351"/>
    </location>
</feature>
<evidence type="ECO:0000256" key="2">
    <source>
        <dbReference type="SAM" id="Phobius"/>
    </source>
</evidence>
<dbReference type="Proteomes" id="UP000034883">
    <property type="component" value="Chromosome"/>
</dbReference>
<reference evidence="3 4" key="1">
    <citation type="submission" date="2015-03" db="EMBL/GenBank/DDBJ databases">
        <title>Genome assembly of Sandaracinus amylolyticus DSM 53668.</title>
        <authorList>
            <person name="Sharma G."/>
            <person name="Subramanian S."/>
        </authorList>
    </citation>
    <scope>NUCLEOTIDE SEQUENCE [LARGE SCALE GENOMIC DNA]</scope>
    <source>
        <strain evidence="3 4">DSM 53668</strain>
    </source>
</reference>
<accession>A0A0F6VYT7</accession>
<feature type="transmembrane region" description="Helical" evidence="2">
    <location>
        <begin position="218"/>
        <end position="242"/>
    </location>
</feature>
<keyword evidence="2" id="KW-0472">Membrane</keyword>
<dbReference type="STRING" id="927083.DB32_000063"/>
<feature type="transmembrane region" description="Helical" evidence="2">
    <location>
        <begin position="70"/>
        <end position="88"/>
    </location>
</feature>
<keyword evidence="2" id="KW-0812">Transmembrane</keyword>
<feature type="transmembrane region" description="Helical" evidence="2">
    <location>
        <begin position="41"/>
        <end position="64"/>
    </location>
</feature>
<keyword evidence="4" id="KW-1185">Reference proteome</keyword>
<sequence length="453" mass="48214">MSSGGEPIERETSRFVMPPRSEERPRADGAIHLKPSFYTELWWLAQAGIVAATATIVVLALAVARGFAPTSVHAAWIVVVALGWLLVVRARGPRSARVRWDGWGVTLDEGGARTAIAWAAARWRSDAPGAAPVVRLRDDEGREIAVAVPSCADAPRGTPRCADDLRPLLDALRGLPHDPDAIDIGASARAGTGLALGAAIVLAVALVAALQLGHRALAIATLAVTVVGATSWSALRDVLLAVQRSRAMRGARSMRVESEGRGLRARLPDGTWTALKVDAFVADARLGSRDEDVHLVLEASTGASGYRDAGQVVARAIETRGERAARRRRLALAVLQLLGTAGSIAMLAVIVPAPRPPSPPLASTLGPPPPPPRARPIAPRPDESAYEREQRVESWRISGPHISWTYDCEHAIGCYRVPVLVDRAHGLYLVCDVEHRAECAARMAALGMTQPLP</sequence>
<gene>
    <name evidence="3" type="ORF">DB32_000063</name>
</gene>
<name>A0A0F6VYT7_9BACT</name>
<dbReference type="AlphaFoldDB" id="A0A0F6VYT7"/>
<protein>
    <submittedName>
        <fullName evidence="3">Uncharacterized protein</fullName>
    </submittedName>
</protein>
<evidence type="ECO:0000313" key="3">
    <source>
        <dbReference type="EMBL" id="AKF02915.1"/>
    </source>
</evidence>
<proteinExistence type="predicted"/>
<feature type="region of interest" description="Disordered" evidence="1">
    <location>
        <begin position="1"/>
        <end position="26"/>
    </location>
</feature>
<dbReference type="EMBL" id="CP011125">
    <property type="protein sequence ID" value="AKF02915.1"/>
    <property type="molecule type" value="Genomic_DNA"/>
</dbReference>